<evidence type="ECO:0000313" key="3">
    <source>
        <dbReference type="EMBL" id="KAG0585861.1"/>
    </source>
</evidence>
<dbReference type="GO" id="GO:0003887">
    <property type="term" value="F:DNA-directed DNA polymerase activity"/>
    <property type="evidence" value="ECO:0007669"/>
    <property type="project" value="UniProtKB-EC"/>
</dbReference>
<dbReference type="Pfam" id="PF14260">
    <property type="entry name" value="zf-C4pol"/>
    <property type="match status" value="1"/>
</dbReference>
<sequence>MAEQEMKLAGAYAECMRCHSGGHFQSVLCTNSDCPVLYMRYECPQSLALMESSLLKLDQQF</sequence>
<evidence type="ECO:0000256" key="1">
    <source>
        <dbReference type="ARBA" id="ARBA00049244"/>
    </source>
</evidence>
<dbReference type="Proteomes" id="UP000822688">
    <property type="component" value="Chromosome 2"/>
</dbReference>
<comment type="caution">
    <text evidence="3">The sequence shown here is derived from an EMBL/GenBank/DDBJ whole genome shotgun (WGS) entry which is preliminary data.</text>
</comment>
<organism evidence="3 4">
    <name type="scientific">Ceratodon purpureus</name>
    <name type="common">Fire moss</name>
    <name type="synonym">Dicranum purpureum</name>
    <dbReference type="NCBI Taxonomy" id="3225"/>
    <lineage>
        <taxon>Eukaryota</taxon>
        <taxon>Viridiplantae</taxon>
        <taxon>Streptophyta</taxon>
        <taxon>Embryophyta</taxon>
        <taxon>Bryophyta</taxon>
        <taxon>Bryophytina</taxon>
        <taxon>Bryopsida</taxon>
        <taxon>Dicranidae</taxon>
        <taxon>Pseudoditrichales</taxon>
        <taxon>Ditrichaceae</taxon>
        <taxon>Ceratodon</taxon>
    </lineage>
</organism>
<gene>
    <name evidence="3" type="ORF">KC19_2G045000</name>
</gene>
<dbReference type="InterPro" id="IPR025687">
    <property type="entry name" value="Znf-C4pol"/>
</dbReference>
<reference evidence="3" key="1">
    <citation type="submission" date="2020-06" db="EMBL/GenBank/DDBJ databases">
        <title>WGS assembly of Ceratodon purpureus strain R40.</title>
        <authorList>
            <person name="Carey S.B."/>
            <person name="Jenkins J."/>
            <person name="Shu S."/>
            <person name="Lovell J.T."/>
            <person name="Sreedasyam A."/>
            <person name="Maumus F."/>
            <person name="Tiley G.P."/>
            <person name="Fernandez-Pozo N."/>
            <person name="Barry K."/>
            <person name="Chen C."/>
            <person name="Wang M."/>
            <person name="Lipzen A."/>
            <person name="Daum C."/>
            <person name="Saski C.A."/>
            <person name="Payton A.C."/>
            <person name="Mcbreen J.C."/>
            <person name="Conrad R.E."/>
            <person name="Kollar L.M."/>
            <person name="Olsson S."/>
            <person name="Huttunen S."/>
            <person name="Landis J.B."/>
            <person name="Wickett N.J."/>
            <person name="Johnson M.G."/>
            <person name="Rensing S.A."/>
            <person name="Grimwood J."/>
            <person name="Schmutz J."/>
            <person name="Mcdaniel S.F."/>
        </authorList>
    </citation>
    <scope>NUCLEOTIDE SEQUENCE</scope>
    <source>
        <strain evidence="3">R40</strain>
    </source>
</reference>
<dbReference type="AlphaFoldDB" id="A0A8T0ISX0"/>
<name>A0A8T0ISX0_CERPU</name>
<protein>
    <recommendedName>
        <fullName evidence="2">C4-type zinc-finger of DNA polymerase delta domain-containing protein</fullName>
    </recommendedName>
</protein>
<dbReference type="EMBL" id="CM026422">
    <property type="protein sequence ID" value="KAG0585861.1"/>
    <property type="molecule type" value="Genomic_DNA"/>
</dbReference>
<feature type="domain" description="C4-type zinc-finger of DNA polymerase delta" evidence="2">
    <location>
        <begin position="2"/>
        <end position="40"/>
    </location>
</feature>
<evidence type="ECO:0000313" key="4">
    <source>
        <dbReference type="Proteomes" id="UP000822688"/>
    </source>
</evidence>
<keyword evidence="4" id="KW-1185">Reference proteome</keyword>
<comment type="catalytic activity">
    <reaction evidence="1">
        <text>DNA(n) + a 2'-deoxyribonucleoside 5'-triphosphate = DNA(n+1) + diphosphate</text>
        <dbReference type="Rhea" id="RHEA:22508"/>
        <dbReference type="Rhea" id="RHEA-COMP:17339"/>
        <dbReference type="Rhea" id="RHEA-COMP:17340"/>
        <dbReference type="ChEBI" id="CHEBI:33019"/>
        <dbReference type="ChEBI" id="CHEBI:61560"/>
        <dbReference type="ChEBI" id="CHEBI:173112"/>
        <dbReference type="EC" id="2.7.7.7"/>
    </reaction>
</comment>
<proteinExistence type="predicted"/>
<evidence type="ECO:0000259" key="2">
    <source>
        <dbReference type="Pfam" id="PF14260"/>
    </source>
</evidence>
<accession>A0A8T0ISX0</accession>